<dbReference type="EMBL" id="CP000115">
    <property type="protein sequence ID" value="ABA04292.1"/>
    <property type="molecule type" value="Genomic_DNA"/>
</dbReference>
<sequence>MRAMVLPVPHGLLWEKRRWRKEPPCFNPDLIPNMIDPTAQDAATQRDVLAFLATLTTYGGADDVRRIGTHAAVVFLAGDRVLKVKRAIRFPFLEYSTLEKRKVACEEENRTDHPALANAPRDRRQATAELRPRSA</sequence>
<feature type="compositionally biased region" description="Basic and acidic residues" evidence="1">
    <location>
        <begin position="120"/>
        <end position="135"/>
    </location>
</feature>
<proteinExistence type="predicted"/>
<feature type="region of interest" description="Disordered" evidence="1">
    <location>
        <begin position="104"/>
        <end position="135"/>
    </location>
</feature>
<reference evidence="2 3" key="1">
    <citation type="journal article" date="2006" name="Appl. Environ. Microbiol.">
        <title>Genome sequence of the chemolithoautotrophic nitrite-oxidizing bacterium Nitrobacter winogradskyi Nb-255.</title>
        <authorList>
            <person name="Starkenburg S.R."/>
            <person name="Chain P.S."/>
            <person name="Sayavedra-Soto L.A."/>
            <person name="Hauser L."/>
            <person name="Land M.L."/>
            <person name="Larimer F.W."/>
            <person name="Malfatti S.A."/>
            <person name="Klotz M.G."/>
            <person name="Bottomley P.J."/>
            <person name="Arp D.J."/>
            <person name="Hickey W.J."/>
        </authorList>
    </citation>
    <scope>NUCLEOTIDE SEQUENCE [LARGE SCALE GENOMIC DNA]</scope>
    <source>
        <strain evidence="3">ATCC 25391 / DSM 10237 / CIP 104748 / NCIMB 11846 / Nb-255</strain>
    </source>
</reference>
<accession>Q3STU9</accession>
<dbReference type="eggNOG" id="COG2187">
    <property type="taxonomic scope" value="Bacteria"/>
</dbReference>
<evidence type="ECO:0000313" key="3">
    <source>
        <dbReference type="Proteomes" id="UP000002531"/>
    </source>
</evidence>
<dbReference type="Proteomes" id="UP000002531">
    <property type="component" value="Chromosome"/>
</dbReference>
<dbReference type="HOGENOM" id="CLU_1883575_0_0_5"/>
<organism evidence="2 3">
    <name type="scientific">Nitrobacter winogradskyi (strain ATCC 25391 / DSM 10237 / CIP 104748 / NCIMB 11846 / Nb-255)</name>
    <dbReference type="NCBI Taxonomy" id="323098"/>
    <lineage>
        <taxon>Bacteria</taxon>
        <taxon>Pseudomonadati</taxon>
        <taxon>Pseudomonadota</taxon>
        <taxon>Alphaproteobacteria</taxon>
        <taxon>Hyphomicrobiales</taxon>
        <taxon>Nitrobacteraceae</taxon>
        <taxon>Nitrobacter</taxon>
    </lineage>
</organism>
<evidence type="ECO:0000313" key="2">
    <source>
        <dbReference type="EMBL" id="ABA04292.1"/>
    </source>
</evidence>
<dbReference type="RefSeq" id="WP_011314326.1">
    <property type="nucleotide sequence ID" value="NC_007406.1"/>
</dbReference>
<gene>
    <name evidence="2" type="ordered locus">Nwi_1030</name>
</gene>
<dbReference type="STRING" id="323098.Nwi_1030"/>
<protein>
    <submittedName>
        <fullName evidence="2">Uncharacterized protein</fullName>
    </submittedName>
</protein>
<name>Q3STU9_NITWN</name>
<feature type="compositionally biased region" description="Basic and acidic residues" evidence="1">
    <location>
        <begin position="104"/>
        <end position="113"/>
    </location>
</feature>
<dbReference type="KEGG" id="nwi:Nwi_1030"/>
<evidence type="ECO:0000256" key="1">
    <source>
        <dbReference type="SAM" id="MobiDB-lite"/>
    </source>
</evidence>
<dbReference type="AlphaFoldDB" id="Q3STU9"/>
<keyword evidence="3" id="KW-1185">Reference proteome</keyword>